<dbReference type="InterPro" id="IPR034085">
    <property type="entry name" value="TOG"/>
</dbReference>
<dbReference type="GO" id="GO:0005881">
    <property type="term" value="C:cytoplasmic microtubule"/>
    <property type="evidence" value="ECO:0007669"/>
    <property type="project" value="TreeGrafter"/>
</dbReference>
<dbReference type="GO" id="GO:0000226">
    <property type="term" value="P:microtubule cytoskeleton organization"/>
    <property type="evidence" value="ECO:0007669"/>
    <property type="project" value="UniProtKB-ARBA"/>
</dbReference>
<evidence type="ECO:0000256" key="3">
    <source>
        <dbReference type="ARBA" id="ARBA00022737"/>
    </source>
</evidence>
<organism evidence="8 9">
    <name type="scientific">Achlya hypogyna</name>
    <name type="common">Oomycete</name>
    <name type="synonym">Protoachlya hypogyna</name>
    <dbReference type="NCBI Taxonomy" id="1202772"/>
    <lineage>
        <taxon>Eukaryota</taxon>
        <taxon>Sar</taxon>
        <taxon>Stramenopiles</taxon>
        <taxon>Oomycota</taxon>
        <taxon>Saprolegniomycetes</taxon>
        <taxon>Saprolegniales</taxon>
        <taxon>Achlyaceae</taxon>
        <taxon>Achlya</taxon>
    </lineage>
</organism>
<dbReference type="GO" id="GO:0005819">
    <property type="term" value="C:spindle"/>
    <property type="evidence" value="ECO:0007669"/>
    <property type="project" value="UniProtKB-ARBA"/>
</dbReference>
<dbReference type="GO" id="GO:1902903">
    <property type="term" value="P:regulation of supramolecular fiber organization"/>
    <property type="evidence" value="ECO:0007669"/>
    <property type="project" value="UniProtKB-ARBA"/>
</dbReference>
<reference evidence="8 9" key="1">
    <citation type="journal article" date="2014" name="Genome Biol. Evol.">
        <title>The secreted proteins of Achlya hypogyna and Thraustotheca clavata identify the ancestral oomycete secretome and reveal gene acquisitions by horizontal gene transfer.</title>
        <authorList>
            <person name="Misner I."/>
            <person name="Blouin N."/>
            <person name="Leonard G."/>
            <person name="Richards T.A."/>
            <person name="Lane C.E."/>
        </authorList>
    </citation>
    <scope>NUCLEOTIDE SEQUENCE [LARGE SCALE GENOMIC DNA]</scope>
    <source>
        <strain evidence="8 9">ATCC 48635</strain>
    </source>
</reference>
<feature type="region of interest" description="Disordered" evidence="6">
    <location>
        <begin position="214"/>
        <end position="248"/>
    </location>
</feature>
<feature type="region of interest" description="Disordered" evidence="6">
    <location>
        <begin position="501"/>
        <end position="542"/>
    </location>
</feature>
<keyword evidence="2" id="KW-0963">Cytoplasm</keyword>
<feature type="domain" description="TOG" evidence="7">
    <location>
        <begin position="1"/>
        <end position="220"/>
    </location>
</feature>
<comment type="caution">
    <text evidence="8">The sequence shown here is derived from an EMBL/GenBank/DDBJ whole genome shotgun (WGS) entry which is preliminary data.</text>
</comment>
<dbReference type="InterPro" id="IPR011989">
    <property type="entry name" value="ARM-like"/>
</dbReference>
<evidence type="ECO:0000313" key="9">
    <source>
        <dbReference type="Proteomes" id="UP000243579"/>
    </source>
</evidence>
<dbReference type="AlphaFoldDB" id="A0A1V9ZTJ1"/>
<dbReference type="PROSITE" id="PS50077">
    <property type="entry name" value="HEAT_REPEAT"/>
    <property type="match status" value="1"/>
</dbReference>
<dbReference type="SUPFAM" id="SSF48371">
    <property type="entry name" value="ARM repeat"/>
    <property type="match status" value="2"/>
</dbReference>
<dbReference type="PANTHER" id="PTHR21567:SF9">
    <property type="entry name" value="CLIP-ASSOCIATING PROTEIN"/>
    <property type="match status" value="1"/>
</dbReference>
<name>A0A1V9ZTJ1_ACHHY</name>
<dbReference type="Pfam" id="PF21041">
    <property type="entry name" value="XMAP215_CLASP_TOG"/>
    <property type="match status" value="1"/>
</dbReference>
<dbReference type="STRING" id="1202772.A0A1V9ZTJ1"/>
<evidence type="ECO:0000256" key="5">
    <source>
        <dbReference type="PROSITE-ProRule" id="PRU00103"/>
    </source>
</evidence>
<evidence type="ECO:0000256" key="2">
    <source>
        <dbReference type="ARBA" id="ARBA00022490"/>
    </source>
</evidence>
<sequence length="1147" mass="125377">MERVLSALRSTETKTRLMGVTYVETFLEEDGWEEILTALVGCLSDNNAKVTQGSLRMLAKLIASPNKPADHIRGFFTLLWGPLKEKLGDSKAPTREAATFVLLELIEKIGMASVMDRLRLCTSHKNWRIREQVLVCIRMTMERFRDDPQLICQDGLLEMALQLLEDSSKDVREASLHVIHSLYVIRGQSLLLELQSKNLRPTHMRMLMSRLNDKESPDANHTITESIAPKRPHSAIRAPSLSLPSGSVSALSPAKAKRSVSFSPPRPASVVPVCAYSDKEVQQQMTIVTDGLAEHQEWTTRVKSLQHLQSLVEKGATQSSVFATALKVMRDRIADQVGDLRSTVTREACSAITALARAMGDAFHPFVEGFLVVLFKSVCVTIQVVSVSADTCVQNIIKSTVVGYSKAIPKFIEGARSKSQVIRLHCVEYLTLAWKTWDSAAFDRHVETMAVLLPSIIGDAQADVRAAARKCFWAFHTVHPHRANQVLDDLDAATKRRVVGEMTTTPGPAPSSARPPPRKSILDTSAPMPTTAKTAHPPAASAPVAIGPRRVFNGADSDLPTASAQLAVGPLRVPVPVRKQSVRTDDRMEDQAAKKPTSGALRVLNPLAVPAPSRSGDTVAAPVYGGALRVEVPTAPSRAETSRRRAADDNQLDERHNAVPSDLWEKRADDAMWSVRLETVDYLARLVPGAAAPDAAKIARVATSRLTDSHFRVAQSAMRLLALLIPLHPVAVAPHLKGALPKVLAKLVDPKEGVREQAAIVLEAIVSSSALYDASVVLAWVVPSMLEGPVKVKLLVYNFVLQLLPNAAEFCGSPAALRSLVLKLADSIEFDHVAERGTLTVVTNVLEKICELYDASFSMVLQQLSPSKLGLIQKCINIQASKLKRKHEMPGPLLSPERSSNQPPELLTNDDWLQLLAANNASMEEKLVIVDKMTHELDARGAQALGAAIEWPRLVLVLLDLALENQSNECKVVQTRVMKALQIALGTPEYRAAASGSVEPLILQLLSRTSQCSVLGLYFVEKVVTLVLSTVPATQSIRLLVALVKSTLHESLQVQIGLKALRAAIDAISSYDALHPGEFDLMTTAVIQTLQHANSVVRKNGVNCLVALYFLGGPHFVRHLQSLQPQYQKLVSLYIEKEQTRRGDPQR</sequence>
<keyword evidence="3" id="KW-0677">Repeat</keyword>
<keyword evidence="9" id="KW-1185">Reference proteome</keyword>
<evidence type="ECO:0000256" key="6">
    <source>
        <dbReference type="SAM" id="MobiDB-lite"/>
    </source>
</evidence>
<dbReference type="Pfam" id="PF12348">
    <property type="entry name" value="CLASP_N"/>
    <property type="match status" value="1"/>
</dbReference>
<dbReference type="GO" id="GO:0008017">
    <property type="term" value="F:microtubule binding"/>
    <property type="evidence" value="ECO:0007669"/>
    <property type="project" value="TreeGrafter"/>
</dbReference>
<dbReference type="InterPro" id="IPR024395">
    <property type="entry name" value="CLASP_N_dom"/>
</dbReference>
<dbReference type="InterPro" id="IPR016024">
    <property type="entry name" value="ARM-type_fold"/>
</dbReference>
<evidence type="ECO:0000256" key="4">
    <source>
        <dbReference type="ARBA" id="ARBA00023212"/>
    </source>
</evidence>
<gene>
    <name evidence="8" type="ORF">ACHHYP_01363</name>
</gene>
<dbReference type="EMBL" id="JNBR01000010">
    <property type="protein sequence ID" value="OQS01338.1"/>
    <property type="molecule type" value="Genomic_DNA"/>
</dbReference>
<dbReference type="SMART" id="SM01349">
    <property type="entry name" value="TOG"/>
    <property type="match status" value="3"/>
</dbReference>
<dbReference type="OrthoDB" id="46159at2759"/>
<accession>A0A1V9ZTJ1</accession>
<dbReference type="InterPro" id="IPR021133">
    <property type="entry name" value="HEAT_type_2"/>
</dbReference>
<evidence type="ECO:0000259" key="7">
    <source>
        <dbReference type="SMART" id="SM01349"/>
    </source>
</evidence>
<dbReference type="GO" id="GO:0031110">
    <property type="term" value="P:regulation of microtubule polymerization or depolymerization"/>
    <property type="evidence" value="ECO:0007669"/>
    <property type="project" value="UniProtKB-ARBA"/>
</dbReference>
<feature type="compositionally biased region" description="Basic and acidic residues" evidence="6">
    <location>
        <begin position="640"/>
        <end position="654"/>
    </location>
</feature>
<dbReference type="Proteomes" id="UP000243579">
    <property type="component" value="Unassembled WGS sequence"/>
</dbReference>
<protein>
    <recommendedName>
        <fullName evidence="7">TOG domain-containing protein</fullName>
    </recommendedName>
</protein>
<evidence type="ECO:0000313" key="8">
    <source>
        <dbReference type="EMBL" id="OQS01338.1"/>
    </source>
</evidence>
<dbReference type="PANTHER" id="PTHR21567">
    <property type="entry name" value="CLASP"/>
    <property type="match status" value="1"/>
</dbReference>
<dbReference type="InterPro" id="IPR048491">
    <property type="entry name" value="XMAP215_CLASP_TOG"/>
</dbReference>
<keyword evidence="4" id="KW-0206">Cytoskeleton</keyword>
<feature type="domain" description="TOG" evidence="7">
    <location>
        <begin position="648"/>
        <end position="884"/>
    </location>
</feature>
<dbReference type="Gene3D" id="1.25.10.10">
    <property type="entry name" value="Leucine-rich Repeat Variant"/>
    <property type="match status" value="4"/>
</dbReference>
<feature type="domain" description="TOG" evidence="7">
    <location>
        <begin position="274"/>
        <end position="511"/>
    </location>
</feature>
<evidence type="ECO:0000256" key="1">
    <source>
        <dbReference type="ARBA" id="ARBA00004245"/>
    </source>
</evidence>
<feature type="region of interest" description="Disordered" evidence="6">
    <location>
        <begin position="633"/>
        <end position="654"/>
    </location>
</feature>
<dbReference type="GO" id="GO:0000278">
    <property type="term" value="P:mitotic cell cycle"/>
    <property type="evidence" value="ECO:0007669"/>
    <property type="project" value="UniProtKB-ARBA"/>
</dbReference>
<feature type="repeat" description="HEAT" evidence="5">
    <location>
        <begin position="156"/>
        <end position="194"/>
    </location>
</feature>
<feature type="compositionally biased region" description="Low complexity" evidence="6">
    <location>
        <begin position="526"/>
        <end position="542"/>
    </location>
</feature>
<proteinExistence type="predicted"/>
<comment type="subcellular location">
    <subcellularLocation>
        <location evidence="1">Cytoplasm</location>
        <location evidence="1">Cytoskeleton</location>
    </subcellularLocation>
</comment>